<organism evidence="1 2">
    <name type="scientific">Qingshengfaniella alkalisoli</name>
    <dbReference type="NCBI Taxonomy" id="2599296"/>
    <lineage>
        <taxon>Bacteria</taxon>
        <taxon>Pseudomonadati</taxon>
        <taxon>Pseudomonadota</taxon>
        <taxon>Alphaproteobacteria</taxon>
        <taxon>Rhodobacterales</taxon>
        <taxon>Paracoccaceae</taxon>
        <taxon>Qingshengfaniella</taxon>
    </lineage>
</organism>
<sequence length="101" mass="10249">MSYLVKAAFAASGLLGLAACEESVEIYSDATPAETSCLSAVAAETNFGSVTLLGSEETTAGTNVMVSVGEENASWQCLITEDGAIAQVLNPDGESVSLTNP</sequence>
<gene>
    <name evidence="1" type="ORF">FPZ52_03455</name>
</gene>
<dbReference type="AlphaFoldDB" id="A0A5B8I843"/>
<evidence type="ECO:0000313" key="2">
    <source>
        <dbReference type="Proteomes" id="UP000318483"/>
    </source>
</evidence>
<keyword evidence="2" id="KW-1185">Reference proteome</keyword>
<dbReference type="PROSITE" id="PS51257">
    <property type="entry name" value="PROKAR_LIPOPROTEIN"/>
    <property type="match status" value="1"/>
</dbReference>
<proteinExistence type="predicted"/>
<reference evidence="1 2" key="1">
    <citation type="submission" date="2019-07" db="EMBL/GenBank/DDBJ databases">
        <title>Litoreibacter alkalisoli sp. nov., isolated from saline-alkaline soil.</title>
        <authorList>
            <person name="Wang S."/>
            <person name="Xu L."/>
            <person name="Xing Y.-T."/>
            <person name="Sun J.-Q."/>
        </authorList>
    </citation>
    <scope>NUCLEOTIDE SEQUENCE [LARGE SCALE GENOMIC DNA]</scope>
    <source>
        <strain evidence="1 2">LN3S51</strain>
    </source>
</reference>
<dbReference type="EMBL" id="CP042261">
    <property type="protein sequence ID" value="QDY68776.1"/>
    <property type="molecule type" value="Genomic_DNA"/>
</dbReference>
<dbReference type="RefSeq" id="WP_146363737.1">
    <property type="nucleotide sequence ID" value="NZ_CP042261.1"/>
</dbReference>
<dbReference type="KEGG" id="lit:FPZ52_03455"/>
<protein>
    <submittedName>
        <fullName evidence="1">Uncharacterized protein</fullName>
    </submittedName>
</protein>
<dbReference type="Proteomes" id="UP000318483">
    <property type="component" value="Chromosome"/>
</dbReference>
<name>A0A5B8I843_9RHOB</name>
<accession>A0A5B8I843</accession>
<dbReference type="OrthoDB" id="7726067at2"/>
<evidence type="ECO:0000313" key="1">
    <source>
        <dbReference type="EMBL" id="QDY68776.1"/>
    </source>
</evidence>